<feature type="compositionally biased region" description="Polar residues" evidence="8">
    <location>
        <begin position="471"/>
        <end position="480"/>
    </location>
</feature>
<dbReference type="Proteomes" id="UP001375240">
    <property type="component" value="Unassembled WGS sequence"/>
</dbReference>
<keyword evidence="5" id="KW-0159">Chromosome partition</keyword>
<organism evidence="10 11">
    <name type="scientific">Orbilia brochopaga</name>
    <dbReference type="NCBI Taxonomy" id="3140254"/>
    <lineage>
        <taxon>Eukaryota</taxon>
        <taxon>Fungi</taxon>
        <taxon>Dikarya</taxon>
        <taxon>Ascomycota</taxon>
        <taxon>Pezizomycotina</taxon>
        <taxon>Orbiliomycetes</taxon>
        <taxon>Orbiliales</taxon>
        <taxon>Orbiliaceae</taxon>
        <taxon>Orbilia</taxon>
    </lineage>
</organism>
<dbReference type="InterPro" id="IPR005635">
    <property type="entry name" value="Inner_centromere_prot_ARK-bd"/>
</dbReference>
<comment type="caution">
    <text evidence="10">The sequence shown here is derived from an EMBL/GenBank/DDBJ whole genome shotgun (WGS) entry which is preliminary data.</text>
</comment>
<dbReference type="GO" id="GO:0007059">
    <property type="term" value="P:chromosome segregation"/>
    <property type="evidence" value="ECO:0007669"/>
    <property type="project" value="UniProtKB-KW"/>
</dbReference>
<feature type="compositionally biased region" description="Basic and acidic residues" evidence="8">
    <location>
        <begin position="675"/>
        <end position="688"/>
    </location>
</feature>
<evidence type="ECO:0000256" key="3">
    <source>
        <dbReference type="ARBA" id="ARBA00010042"/>
    </source>
</evidence>
<evidence type="ECO:0000256" key="8">
    <source>
        <dbReference type="SAM" id="MobiDB-lite"/>
    </source>
</evidence>
<feature type="compositionally biased region" description="Basic and acidic residues" evidence="8">
    <location>
        <begin position="1043"/>
        <end position="1065"/>
    </location>
</feature>
<feature type="region of interest" description="Disordered" evidence="8">
    <location>
        <begin position="768"/>
        <end position="845"/>
    </location>
</feature>
<feature type="region of interest" description="Disordered" evidence="8">
    <location>
        <begin position="196"/>
        <end position="216"/>
    </location>
</feature>
<evidence type="ECO:0000256" key="4">
    <source>
        <dbReference type="ARBA" id="ARBA00022490"/>
    </source>
</evidence>
<feature type="compositionally biased region" description="Basic and acidic residues" evidence="8">
    <location>
        <begin position="732"/>
        <end position="742"/>
    </location>
</feature>
<dbReference type="EMBL" id="JAVHNQ010000005">
    <property type="protein sequence ID" value="KAK6346973.1"/>
    <property type="molecule type" value="Genomic_DNA"/>
</dbReference>
<sequence>MASRTALPDVGSPRWIFNELADAHRKEADHFEDFTIAIRNELEWLHEHMAEIFHQGSEIDIADLYKTPGKLRGKTPRVIRKIDTRSEPHDDDLLPTNLVNPLTALVTSQPHLVHSDPRSSDSKASTPELIRDSEAWSGSSAASATGSFGASVCGPIERSSPAKKPLYQNAPDIVPEVADRRTFSDATRRSFLSAKEGYSDAVGHSPESRPATGLVDTEAHNVTEAVSDKQLEENQPSDPGSNIYHDCIPLLDKDTAERTPEHWPISQPINPQTPLNPKTLNASPDQTRIREFSVSPVQTSAATPASPISPIQQFEPMITPKSIPIEPVISSETPSEAASPIPIVDTNAMTRGSMNFASLPARETLTHKKSMGGANPASRSSHVDDRTSIFGRLTGGKSLGASGIMSEVGPVDGATVSGTAIAQPILPNASDEDDDDDDLNEQLRLAEINKTSVMHLSEKTSTQRLNEKISKLSQQGSNRLSKSTSTSSISISSQGDDKESLNTKVVDTKAATEAFPKGRESTLSDEGDWIPSRTHTQKPQTMTSMAHTASSIPSETHLSQNATIASPRPIPTTPTATKLPIPVSTIKKTFDGNVVYPQLPTGTPKPVPPNSADTPLISKATSDLEINTAKKNQANIFSFAKQLLWRSGRAESPRTAQSKPLTQKDDNAEASPSERSIKPNEAIRETPRKPLYPDIRSPVLDTSTDLNQLGTPHSPINSQPPHPTDALLTATEDTKPSDVVKGENRTKIPAQMVAEGLDLLHENTDGVLRSPVISDNDPSLPGSPFSSSEKSDAESDQDEGAVQLPGSKYGSRNEATKLPQTAVNATPSRDDFKEPRTGTSIQSKFSDIKKTGRGLFGVKDAGIAKPKVTSSNIRLVTASQRELDQRKNGPPSIPQNPATLVGALAETFGPAKEPTARPASAMSTASTHSLRVPKSIAALNSAAKAQKREQEEKERKAAQKQEIERRRQENMKRGETRREEERKQQAIKAGKKQLGKQHVSDEDDAKKRQNGPNKALQPLLNPSKLLPKATLFSQKPATTASKSYHEVKRQQKRLFPGDDDHKSQKEGAGPPSTSHQDSKRRKTGDSGETPIRSAFAPPIRQSTAKKENALPSKIGGIFSQDYTPAAHSHPHPAQGSSLVKSALVPPQSSKPGAPLPVVDVVKYSHDKLKFGTMVTPAPQKTGLRQSAVSHESPLYPNPENIELPEIHTDSEDERDEKAFRVPKWADSPELRQALQDQLGIDPETIFGPIAPLSMEDIFKGRADRAKFRARTSSANWSGADRLTAAEIEADRIERQRILENGGWTYQKPK</sequence>
<feature type="region of interest" description="Disordered" evidence="8">
    <location>
        <begin position="109"/>
        <end position="128"/>
    </location>
</feature>
<evidence type="ECO:0000259" key="9">
    <source>
        <dbReference type="Pfam" id="PF03941"/>
    </source>
</evidence>
<dbReference type="Gene3D" id="6.10.250.2990">
    <property type="match status" value="1"/>
</dbReference>
<name>A0AAV9UQT9_9PEZI</name>
<feature type="region of interest" description="Disordered" evidence="8">
    <location>
        <begin position="648"/>
        <end position="742"/>
    </location>
</feature>
<feature type="compositionally biased region" description="Basic and acidic residues" evidence="8">
    <location>
        <begin position="946"/>
        <end position="984"/>
    </location>
</feature>
<feature type="domain" description="Inner centromere protein ARK-binding" evidence="9">
    <location>
        <begin position="1205"/>
        <end position="1258"/>
    </location>
</feature>
<evidence type="ECO:0000256" key="7">
    <source>
        <dbReference type="ARBA" id="ARBA00023242"/>
    </source>
</evidence>
<feature type="region of interest" description="Disordered" evidence="8">
    <location>
        <begin position="879"/>
        <end position="1155"/>
    </location>
</feature>
<keyword evidence="6" id="KW-0206">Cytoskeleton</keyword>
<dbReference type="GO" id="GO:0005819">
    <property type="term" value="C:spindle"/>
    <property type="evidence" value="ECO:0007669"/>
    <property type="project" value="UniProtKB-SubCell"/>
</dbReference>
<feature type="compositionally biased region" description="Polar residues" evidence="8">
    <location>
        <begin position="818"/>
        <end position="827"/>
    </location>
</feature>
<feature type="compositionally biased region" description="Basic and acidic residues" evidence="8">
    <location>
        <begin position="1204"/>
        <end position="1217"/>
    </location>
</feature>
<comment type="subcellular location">
    <subcellularLocation>
        <location evidence="2">Cytoplasm</location>
        <location evidence="2">Cytoskeleton</location>
        <location evidence="2">Spindle</location>
    </subcellularLocation>
    <subcellularLocation>
        <location evidence="1">Nucleus</location>
    </subcellularLocation>
</comment>
<evidence type="ECO:0000313" key="10">
    <source>
        <dbReference type="EMBL" id="KAK6346973.1"/>
    </source>
</evidence>
<evidence type="ECO:0000256" key="1">
    <source>
        <dbReference type="ARBA" id="ARBA00004123"/>
    </source>
</evidence>
<protein>
    <recommendedName>
        <fullName evidence="9">Inner centromere protein ARK-binding domain-containing protein</fullName>
    </recommendedName>
</protein>
<dbReference type="GO" id="GO:0005634">
    <property type="term" value="C:nucleus"/>
    <property type="evidence" value="ECO:0007669"/>
    <property type="project" value="UniProtKB-SubCell"/>
</dbReference>
<evidence type="ECO:0000313" key="11">
    <source>
        <dbReference type="Proteomes" id="UP001375240"/>
    </source>
</evidence>
<feature type="compositionally biased region" description="Polar residues" evidence="8">
    <location>
        <begin position="700"/>
        <end position="717"/>
    </location>
</feature>
<dbReference type="Pfam" id="PF03941">
    <property type="entry name" value="INCENP_ARK-bind"/>
    <property type="match status" value="1"/>
</dbReference>
<feature type="compositionally biased region" description="Polar residues" evidence="8">
    <location>
        <begin position="533"/>
        <end position="542"/>
    </location>
</feature>
<reference evidence="10 11" key="1">
    <citation type="submission" date="2019-10" db="EMBL/GenBank/DDBJ databases">
        <authorList>
            <person name="Palmer J.M."/>
        </authorList>
    </citation>
    <scope>NUCLEOTIDE SEQUENCE [LARGE SCALE GENOMIC DNA]</scope>
    <source>
        <strain evidence="10 11">TWF696</strain>
    </source>
</reference>
<comment type="similarity">
    <text evidence="3">Belongs to the INCENP family.</text>
</comment>
<feature type="compositionally biased region" description="Polar residues" evidence="8">
    <location>
        <begin position="1031"/>
        <end position="1042"/>
    </location>
</feature>
<feature type="region of interest" description="Disordered" evidence="8">
    <location>
        <begin position="456"/>
        <end position="542"/>
    </location>
</feature>
<keyword evidence="7" id="KW-0539">Nucleus</keyword>
<evidence type="ECO:0000256" key="5">
    <source>
        <dbReference type="ARBA" id="ARBA00022829"/>
    </source>
</evidence>
<proteinExistence type="inferred from homology"/>
<evidence type="ECO:0000256" key="6">
    <source>
        <dbReference type="ARBA" id="ARBA00023212"/>
    </source>
</evidence>
<dbReference type="PANTHER" id="PTHR13142:SF1">
    <property type="entry name" value="INNER CENTROMERE PROTEIN"/>
    <property type="match status" value="1"/>
</dbReference>
<evidence type="ECO:0000256" key="2">
    <source>
        <dbReference type="ARBA" id="ARBA00004186"/>
    </source>
</evidence>
<gene>
    <name evidence="10" type="ORF">TWF696_007068</name>
</gene>
<accession>A0AAV9UQT9</accession>
<keyword evidence="4" id="KW-0963">Cytoplasm</keyword>
<dbReference type="PANTHER" id="PTHR13142">
    <property type="entry name" value="INNER CENTROMERE PROTEIN"/>
    <property type="match status" value="1"/>
</dbReference>
<feature type="region of interest" description="Disordered" evidence="8">
    <location>
        <begin position="1174"/>
        <end position="1217"/>
    </location>
</feature>
<keyword evidence="11" id="KW-1185">Reference proteome</keyword>
<feature type="compositionally biased region" description="Basic and acidic residues" evidence="8">
    <location>
        <begin position="998"/>
        <end position="1007"/>
    </location>
</feature>
<feature type="compositionally biased region" description="Low complexity" evidence="8">
    <location>
        <begin position="481"/>
        <end position="493"/>
    </location>
</feature>